<dbReference type="KEGG" id="oai:OLEAN_C19780"/>
<feature type="domain" description="DUF1972" evidence="2">
    <location>
        <begin position="4"/>
        <end position="177"/>
    </location>
</feature>
<dbReference type="PANTHER" id="PTHR12526:SF584">
    <property type="entry name" value="GLYCOSYLTRANSFERASE"/>
    <property type="match status" value="1"/>
</dbReference>
<accession>R4YTW7</accession>
<dbReference type="HOGENOM" id="CLU_009583_3_0_6"/>
<dbReference type="EMBL" id="FO203512">
    <property type="protein sequence ID" value="CCK76154.1"/>
    <property type="molecule type" value="Genomic_DNA"/>
</dbReference>
<dbReference type="STRING" id="698738.OLEAN_C19780"/>
<dbReference type="Pfam" id="PF00534">
    <property type="entry name" value="Glycos_transf_1"/>
    <property type="match status" value="1"/>
</dbReference>
<feature type="domain" description="Glycosyl transferase family 1" evidence="1">
    <location>
        <begin position="201"/>
        <end position="325"/>
    </location>
</feature>
<dbReference type="PATRIC" id="fig|698738.3.peg.2047"/>
<keyword evidence="4" id="KW-1185">Reference proteome</keyword>
<dbReference type="InterPro" id="IPR015393">
    <property type="entry name" value="DUF1972"/>
</dbReference>
<gene>
    <name evidence="3" type="ORF">OLEAN_C19780</name>
</gene>
<dbReference type="AlphaFoldDB" id="R4YTW7"/>
<reference evidence="3 4" key="1">
    <citation type="journal article" date="2013" name="Nat. Commun.">
        <title>Genome sequence and functional genomic analysis of the oil-degrading bacterium Oleispira antarctica.</title>
        <authorList>
            <person name="Kube M."/>
            <person name="Chernikova T.N."/>
            <person name="Al-Ramahi Y."/>
            <person name="Beloqui A."/>
            <person name="Lopez-Cortez N."/>
            <person name="Guazzaroni M.E."/>
            <person name="Heipieper H.J."/>
            <person name="Klages S."/>
            <person name="Kotsyurbenko O.R."/>
            <person name="Langer I."/>
            <person name="Nechitaylo T.Y."/>
            <person name="Lunsdorf H."/>
            <person name="Fernandez M."/>
            <person name="Juarez S."/>
            <person name="Ciordia S."/>
            <person name="Singer A."/>
            <person name="Kagan O."/>
            <person name="Egorova O."/>
            <person name="Petit P.A."/>
            <person name="Stogios P."/>
            <person name="Kim Y."/>
            <person name="Tchigvintsev A."/>
            <person name="Flick R."/>
            <person name="Denaro R."/>
            <person name="Genovese M."/>
            <person name="Albar J.P."/>
            <person name="Reva O.N."/>
            <person name="Martinez-Gomariz M."/>
            <person name="Tran H."/>
            <person name="Ferrer M."/>
            <person name="Savchenko A."/>
            <person name="Yakunin A.F."/>
            <person name="Yakimov M.M."/>
            <person name="Golyshina O.V."/>
            <person name="Reinhardt R."/>
            <person name="Golyshin P.N."/>
        </authorList>
    </citation>
    <scope>NUCLEOTIDE SEQUENCE [LARGE SCALE GENOMIC DNA]</scope>
</reference>
<protein>
    <submittedName>
        <fullName evidence="3">Glycosyltransferase, RfaG</fullName>
    </submittedName>
</protein>
<evidence type="ECO:0000259" key="1">
    <source>
        <dbReference type="Pfam" id="PF00534"/>
    </source>
</evidence>
<dbReference type="GO" id="GO:0016757">
    <property type="term" value="F:glycosyltransferase activity"/>
    <property type="evidence" value="ECO:0007669"/>
    <property type="project" value="InterPro"/>
</dbReference>
<evidence type="ECO:0000313" key="4">
    <source>
        <dbReference type="Proteomes" id="UP000032749"/>
    </source>
</evidence>
<evidence type="ECO:0000259" key="2">
    <source>
        <dbReference type="Pfam" id="PF09314"/>
    </source>
</evidence>
<keyword evidence="3" id="KW-0808">Transferase</keyword>
<dbReference type="InterPro" id="IPR001296">
    <property type="entry name" value="Glyco_trans_1"/>
</dbReference>
<sequence length="369" mass="41246">MLEKKLLILGTRGIPAMHGGFETFAEGFALDMVSRGWDVTVYCQLEVGDKITETHWQGVRCVNVPVPYTSAIGTIVFDLKSIIHALKQEGVVLTLGYNTAVFSILHRIARQPNMMNMDGVEWKREKWSLAKKVWLYCNEWLGARLANHLVADHPEIKRHLQRHTNEKKITVIPYGADRIESAPTKPLEQYGLTAGNYAILIARPEPENSILEVVRSFVKASPGIPLVVLGNYDPDNNPYHRQVLDAGDSSVLFVGAIYESDAVSSLRYHAKVYIHGHTVGGTNPSLIEAMAAGNPVIAHGNVFNRWVVGDGGIFFDDESSLHEALDLCGDENLLKQNVAKIVERHHSMFRPEMIHDSYEQELEKLMADN</sequence>
<proteinExistence type="predicted"/>
<dbReference type="PANTHER" id="PTHR12526">
    <property type="entry name" value="GLYCOSYLTRANSFERASE"/>
    <property type="match status" value="1"/>
</dbReference>
<dbReference type="SUPFAM" id="SSF53756">
    <property type="entry name" value="UDP-Glycosyltransferase/glycogen phosphorylase"/>
    <property type="match status" value="1"/>
</dbReference>
<dbReference type="Pfam" id="PF09314">
    <property type="entry name" value="DUF1972"/>
    <property type="match status" value="1"/>
</dbReference>
<organism evidence="3 4">
    <name type="scientific">Oleispira antarctica RB-8</name>
    <dbReference type="NCBI Taxonomy" id="698738"/>
    <lineage>
        <taxon>Bacteria</taxon>
        <taxon>Pseudomonadati</taxon>
        <taxon>Pseudomonadota</taxon>
        <taxon>Gammaproteobacteria</taxon>
        <taxon>Oceanospirillales</taxon>
        <taxon>Oceanospirillaceae</taxon>
        <taxon>Oleispira</taxon>
    </lineage>
</organism>
<evidence type="ECO:0000313" key="3">
    <source>
        <dbReference type="EMBL" id="CCK76154.1"/>
    </source>
</evidence>
<name>R4YTW7_OLEAN</name>
<dbReference type="Proteomes" id="UP000032749">
    <property type="component" value="Chromosome"/>
</dbReference>
<dbReference type="Gene3D" id="3.40.50.2000">
    <property type="entry name" value="Glycogen Phosphorylase B"/>
    <property type="match status" value="2"/>
</dbReference>
<dbReference type="GO" id="GO:1901135">
    <property type="term" value="P:carbohydrate derivative metabolic process"/>
    <property type="evidence" value="ECO:0007669"/>
    <property type="project" value="UniProtKB-ARBA"/>
</dbReference>